<name>A0ABD5ZTB4_9EURY</name>
<reference evidence="1 2" key="1">
    <citation type="journal article" date="2019" name="Int. J. Syst. Evol. Microbiol.">
        <title>The Global Catalogue of Microorganisms (GCM) 10K type strain sequencing project: providing services to taxonomists for standard genome sequencing and annotation.</title>
        <authorList>
            <consortium name="The Broad Institute Genomics Platform"/>
            <consortium name="The Broad Institute Genome Sequencing Center for Infectious Disease"/>
            <person name="Wu L."/>
            <person name="Ma J."/>
        </authorList>
    </citation>
    <scope>NUCLEOTIDE SEQUENCE [LARGE SCALE GENOMIC DNA]</scope>
    <source>
        <strain evidence="1 2">GX21</strain>
    </source>
</reference>
<evidence type="ECO:0000313" key="2">
    <source>
        <dbReference type="Proteomes" id="UP001596434"/>
    </source>
</evidence>
<dbReference type="RefSeq" id="WP_379701961.1">
    <property type="nucleotide sequence ID" value="NZ_JBHTAT010000001.1"/>
</dbReference>
<protein>
    <submittedName>
        <fullName evidence="1">Rubrerythrin family protein</fullName>
    </submittedName>
</protein>
<organism evidence="1 2">
    <name type="scientific">Haloplanus litoreus</name>
    <dbReference type="NCBI Taxonomy" id="767515"/>
    <lineage>
        <taxon>Archaea</taxon>
        <taxon>Methanobacteriati</taxon>
        <taxon>Methanobacteriota</taxon>
        <taxon>Stenosarchaea group</taxon>
        <taxon>Halobacteria</taxon>
        <taxon>Halobacteriales</taxon>
        <taxon>Haloferacaceae</taxon>
        <taxon>Haloplanus</taxon>
    </lineage>
</organism>
<dbReference type="Gene3D" id="1.20.1260.10">
    <property type="match status" value="1"/>
</dbReference>
<accession>A0ABD5ZTB4</accession>
<dbReference type="SUPFAM" id="SSF47240">
    <property type="entry name" value="Ferritin-like"/>
    <property type="match status" value="1"/>
</dbReference>
<dbReference type="Proteomes" id="UP001596434">
    <property type="component" value="Unassembled WGS sequence"/>
</dbReference>
<gene>
    <name evidence="1" type="ORF">ACFQKE_00880</name>
</gene>
<dbReference type="AlphaFoldDB" id="A0ABD5ZTB4"/>
<dbReference type="InterPro" id="IPR012347">
    <property type="entry name" value="Ferritin-like"/>
</dbReference>
<sequence>MILAPLSVAMDGDTLVETVTGDRATELDRLGSEKSLVATTAARLDRASVLAAADAAERRAAETFAAWAADESDDAARAAFERVAAQERDHAERVADLLDGDAAVDDPAPDALHEYLRGLDSTPERVAAGLVARPLVSDRSLLQVVNFFVNEAEETAADVFRDFRSETRALVDDGAALLDTCCDDDDDWNRALDAADRAIAVAYAEYEERLTEMGVDPKPVC</sequence>
<dbReference type="InterPro" id="IPR009078">
    <property type="entry name" value="Ferritin-like_SF"/>
</dbReference>
<evidence type="ECO:0000313" key="1">
    <source>
        <dbReference type="EMBL" id="MFC7253873.1"/>
    </source>
</evidence>
<keyword evidence="2" id="KW-1185">Reference proteome</keyword>
<proteinExistence type="predicted"/>
<dbReference type="EMBL" id="JBHTAT010000001">
    <property type="protein sequence ID" value="MFC7253873.1"/>
    <property type="molecule type" value="Genomic_DNA"/>
</dbReference>
<dbReference type="GeneID" id="96952161"/>
<comment type="caution">
    <text evidence="1">The sequence shown here is derived from an EMBL/GenBank/DDBJ whole genome shotgun (WGS) entry which is preliminary data.</text>
</comment>